<dbReference type="AlphaFoldDB" id="A0A0D2DQ49"/>
<dbReference type="RefSeq" id="XP_016264826.1">
    <property type="nucleotide sequence ID" value="XM_016403821.1"/>
</dbReference>
<dbReference type="Gene3D" id="3.30.2010.10">
    <property type="entry name" value="Metalloproteases ('zincins'), catalytic domain"/>
    <property type="match status" value="1"/>
</dbReference>
<keyword evidence="9" id="KW-1185">Reference proteome</keyword>
<dbReference type="STRING" id="215243.A0A0D2DQ49"/>
<organism evidence="8 9">
    <name type="scientific">Exophiala oligosperma</name>
    <dbReference type="NCBI Taxonomy" id="215243"/>
    <lineage>
        <taxon>Eukaryota</taxon>
        <taxon>Fungi</taxon>
        <taxon>Dikarya</taxon>
        <taxon>Ascomycota</taxon>
        <taxon>Pezizomycotina</taxon>
        <taxon>Eurotiomycetes</taxon>
        <taxon>Chaetothyriomycetidae</taxon>
        <taxon>Chaetothyriales</taxon>
        <taxon>Herpotrichiellaceae</taxon>
        <taxon>Exophiala</taxon>
    </lineage>
</organism>
<keyword evidence="5 6" id="KW-0482">Metalloprotease</keyword>
<evidence type="ECO:0000256" key="4">
    <source>
        <dbReference type="ARBA" id="ARBA00022833"/>
    </source>
</evidence>
<keyword evidence="2" id="KW-0479">Metal-binding</keyword>
<dbReference type="InterPro" id="IPR001915">
    <property type="entry name" value="Peptidase_M48"/>
</dbReference>
<evidence type="ECO:0000256" key="3">
    <source>
        <dbReference type="ARBA" id="ARBA00022801"/>
    </source>
</evidence>
<comment type="similarity">
    <text evidence="6">Belongs to the peptidase M48 family.</text>
</comment>
<protein>
    <recommendedName>
        <fullName evidence="7">Peptidase M48 domain-containing protein</fullName>
    </recommendedName>
</protein>
<dbReference type="Pfam" id="PF01435">
    <property type="entry name" value="Peptidase_M48"/>
    <property type="match status" value="1"/>
</dbReference>
<dbReference type="HOGENOM" id="CLU_029002_1_2_1"/>
<dbReference type="GO" id="GO:0046872">
    <property type="term" value="F:metal ion binding"/>
    <property type="evidence" value="ECO:0007669"/>
    <property type="project" value="UniProtKB-KW"/>
</dbReference>
<dbReference type="GO" id="GO:0005743">
    <property type="term" value="C:mitochondrial inner membrane"/>
    <property type="evidence" value="ECO:0007669"/>
    <property type="project" value="TreeGrafter"/>
</dbReference>
<gene>
    <name evidence="8" type="ORF">PV06_03066</name>
</gene>
<dbReference type="GeneID" id="27355140"/>
<accession>A0A0D2DQ49</accession>
<keyword evidence="3 6" id="KW-0378">Hydrolase</keyword>
<feature type="domain" description="Peptidase M48" evidence="7">
    <location>
        <begin position="139"/>
        <end position="314"/>
    </location>
</feature>
<evidence type="ECO:0000256" key="6">
    <source>
        <dbReference type="RuleBase" id="RU003983"/>
    </source>
</evidence>
<dbReference type="CDD" id="cd07331">
    <property type="entry name" value="M48C_Oma1_like"/>
    <property type="match status" value="1"/>
</dbReference>
<dbReference type="GO" id="GO:0004222">
    <property type="term" value="F:metalloendopeptidase activity"/>
    <property type="evidence" value="ECO:0007669"/>
    <property type="project" value="InterPro"/>
</dbReference>
<evidence type="ECO:0000256" key="2">
    <source>
        <dbReference type="ARBA" id="ARBA00022723"/>
    </source>
</evidence>
<keyword evidence="4 6" id="KW-0862">Zinc</keyword>
<dbReference type="GO" id="GO:0034982">
    <property type="term" value="P:mitochondrial protein processing"/>
    <property type="evidence" value="ECO:0007669"/>
    <property type="project" value="TreeGrafter"/>
</dbReference>
<dbReference type="VEuPathDB" id="FungiDB:PV06_03066"/>
<dbReference type="PANTHER" id="PTHR22726">
    <property type="entry name" value="METALLOENDOPEPTIDASE OMA1"/>
    <property type="match status" value="1"/>
</dbReference>
<proteinExistence type="inferred from homology"/>
<evidence type="ECO:0000256" key="1">
    <source>
        <dbReference type="ARBA" id="ARBA00022670"/>
    </source>
</evidence>
<dbReference type="Proteomes" id="UP000053342">
    <property type="component" value="Unassembled WGS sequence"/>
</dbReference>
<sequence length="348" mass="39201">MLAARLGFQTASRSLRVRPLLQAHTKRLSAPQFRQFADRPPYNQFPRPRSGQQQWSRFGPVRNAQYLWRYHRTAVLTVGGGGVAFYVYNLEEVPITHRRRFNIYSPESEKAEAGGPQAYNTILNQYRGRILPADHRLTEMVAHVVERLLPSTGGLAGDEWRVHVIDDPEQKNAFVMPGGKVFVFTGILPICQTEAGIAAVLGHEIAHNVAHHAAEQMSNRLPMAAASVIIQLLFQTDSYLSDSAVNLLMNLPHSRVQEAEADHIGLLMMAEACYDPREAVAFWTRMKKAEQYEPPQFLSTHPTHYNRSEALKQWMPEALTKYADSGCEGTNRSLRDFIGTMGRQLPAP</sequence>
<dbReference type="PANTHER" id="PTHR22726:SF1">
    <property type="entry name" value="METALLOENDOPEPTIDASE OMA1, MITOCHONDRIAL"/>
    <property type="match status" value="1"/>
</dbReference>
<dbReference type="GO" id="GO:0006515">
    <property type="term" value="P:protein quality control for misfolded or incompletely synthesized proteins"/>
    <property type="evidence" value="ECO:0007669"/>
    <property type="project" value="TreeGrafter"/>
</dbReference>
<evidence type="ECO:0000313" key="9">
    <source>
        <dbReference type="Proteomes" id="UP000053342"/>
    </source>
</evidence>
<evidence type="ECO:0000259" key="7">
    <source>
        <dbReference type="Pfam" id="PF01435"/>
    </source>
</evidence>
<evidence type="ECO:0000256" key="5">
    <source>
        <dbReference type="ARBA" id="ARBA00023049"/>
    </source>
</evidence>
<evidence type="ECO:0000313" key="8">
    <source>
        <dbReference type="EMBL" id="KIW44610.1"/>
    </source>
</evidence>
<dbReference type="InterPro" id="IPR051156">
    <property type="entry name" value="Mito/Outer_Membr_Metalloprot"/>
</dbReference>
<name>A0A0D2DQ49_9EURO</name>
<reference evidence="8 9" key="1">
    <citation type="submission" date="2015-01" db="EMBL/GenBank/DDBJ databases">
        <title>The Genome Sequence of Exophiala oligosperma CBS72588.</title>
        <authorList>
            <consortium name="The Broad Institute Genomics Platform"/>
            <person name="Cuomo C."/>
            <person name="de Hoog S."/>
            <person name="Gorbushina A."/>
            <person name="Stielow B."/>
            <person name="Teixiera M."/>
            <person name="Abouelleil A."/>
            <person name="Chapman S.B."/>
            <person name="Priest M."/>
            <person name="Young S.K."/>
            <person name="Wortman J."/>
            <person name="Nusbaum C."/>
            <person name="Birren B."/>
        </authorList>
    </citation>
    <scope>NUCLEOTIDE SEQUENCE [LARGE SCALE GENOMIC DNA]</scope>
    <source>
        <strain evidence="8 9">CBS 72588</strain>
    </source>
</reference>
<keyword evidence="1 6" id="KW-0645">Protease</keyword>
<dbReference type="OrthoDB" id="7464992at2759"/>
<dbReference type="EMBL" id="KN847334">
    <property type="protein sequence ID" value="KIW44610.1"/>
    <property type="molecule type" value="Genomic_DNA"/>
</dbReference>
<comment type="cofactor">
    <cofactor evidence="6">
        <name>Zn(2+)</name>
        <dbReference type="ChEBI" id="CHEBI:29105"/>
    </cofactor>
    <text evidence="6">Binds 1 zinc ion per subunit.</text>
</comment>